<dbReference type="Pfam" id="PF00069">
    <property type="entry name" value="Pkinase"/>
    <property type="match status" value="1"/>
</dbReference>
<evidence type="ECO:0000313" key="4">
    <source>
        <dbReference type="EMBL" id="CAF1111023.1"/>
    </source>
</evidence>
<name>A0A814PVP0_9BILA</name>
<dbReference type="PROSITE" id="PS00107">
    <property type="entry name" value="PROTEIN_KINASE_ATP"/>
    <property type="match status" value="1"/>
</dbReference>
<dbReference type="InterPro" id="IPR000719">
    <property type="entry name" value="Prot_kinase_dom"/>
</dbReference>
<dbReference type="InterPro" id="IPR017441">
    <property type="entry name" value="Protein_kinase_ATP_BS"/>
</dbReference>
<proteinExistence type="predicted"/>
<organism evidence="4 6">
    <name type="scientific">Adineta steineri</name>
    <dbReference type="NCBI Taxonomy" id="433720"/>
    <lineage>
        <taxon>Eukaryota</taxon>
        <taxon>Metazoa</taxon>
        <taxon>Spiralia</taxon>
        <taxon>Gnathifera</taxon>
        <taxon>Rotifera</taxon>
        <taxon>Eurotatoria</taxon>
        <taxon>Bdelloidea</taxon>
        <taxon>Adinetida</taxon>
        <taxon>Adinetidae</taxon>
        <taxon>Adineta</taxon>
    </lineage>
</organism>
<accession>A0A814PVP0</accession>
<dbReference type="Gene3D" id="1.10.510.10">
    <property type="entry name" value="Transferase(Phosphotransferase) domain 1"/>
    <property type="match status" value="1"/>
</dbReference>
<evidence type="ECO:0000313" key="3">
    <source>
        <dbReference type="EMBL" id="CAF0998554.1"/>
    </source>
</evidence>
<dbReference type="GO" id="GO:0004674">
    <property type="term" value="F:protein serine/threonine kinase activity"/>
    <property type="evidence" value="ECO:0007669"/>
    <property type="project" value="InterPro"/>
</dbReference>
<keyword evidence="6" id="KW-1185">Reference proteome</keyword>
<dbReference type="Proteomes" id="UP000663832">
    <property type="component" value="Unassembled WGS sequence"/>
</dbReference>
<protein>
    <recommendedName>
        <fullName evidence="2">Protein kinase domain-containing protein</fullName>
    </recommendedName>
</protein>
<sequence length="294" mass="33714">MASSRRMTIRGVHYRIEQQIGHGLHSLVYGGRDLRNGRPVAIKIINFLHGSYSVKADTESRRQSYWKELQMLLYLQPLNPYIIRVLNHDHNERHGIIVMERGETLRDTLMDHVLSGKPLPPSQAHRFWSQMVESIYYMHSIGIVHGDVKPENFIQLGADGSVLRLIDMGISFHLPPNVTSRLKTAAGTPDYVSPEMVNSRIGMSSRSKTGYKADIWALGVILFEMAFGYRPLQSLRSNEAKLNFLGKLRRDITIPSHPDKQLRDVLKRCLRANPRRRPNAEEVFNHPYVSGKRK</sequence>
<evidence type="ECO:0000256" key="1">
    <source>
        <dbReference type="PROSITE-ProRule" id="PRU10141"/>
    </source>
</evidence>
<dbReference type="SUPFAM" id="SSF56112">
    <property type="entry name" value="Protein kinase-like (PK-like)"/>
    <property type="match status" value="1"/>
</dbReference>
<dbReference type="PANTHER" id="PTHR24348">
    <property type="entry name" value="SERINE/THREONINE-PROTEIN KINASE UNC-51-RELATED"/>
    <property type="match status" value="1"/>
</dbReference>
<dbReference type="GO" id="GO:0010506">
    <property type="term" value="P:regulation of autophagy"/>
    <property type="evidence" value="ECO:0007669"/>
    <property type="project" value="InterPro"/>
</dbReference>
<dbReference type="AlphaFoldDB" id="A0A814PVP0"/>
<dbReference type="GO" id="GO:0005737">
    <property type="term" value="C:cytoplasm"/>
    <property type="evidence" value="ECO:0007669"/>
    <property type="project" value="TreeGrafter"/>
</dbReference>
<dbReference type="EMBL" id="CAJNOI010000071">
    <property type="protein sequence ID" value="CAF0998554.1"/>
    <property type="molecule type" value="Genomic_DNA"/>
</dbReference>
<feature type="binding site" evidence="1">
    <location>
        <position position="43"/>
    </location>
    <ligand>
        <name>ATP</name>
        <dbReference type="ChEBI" id="CHEBI:30616"/>
    </ligand>
</feature>
<comment type="caution">
    <text evidence="4">The sequence shown here is derived from an EMBL/GenBank/DDBJ whole genome shotgun (WGS) entry which is preliminary data.</text>
</comment>
<reference evidence="4" key="1">
    <citation type="submission" date="2021-02" db="EMBL/GenBank/DDBJ databases">
        <authorList>
            <person name="Nowell W R."/>
        </authorList>
    </citation>
    <scope>NUCLEOTIDE SEQUENCE</scope>
</reference>
<feature type="domain" description="Protein kinase" evidence="2">
    <location>
        <begin position="14"/>
        <end position="289"/>
    </location>
</feature>
<keyword evidence="1" id="KW-0547">Nucleotide-binding</keyword>
<dbReference type="GO" id="GO:0005524">
    <property type="term" value="F:ATP binding"/>
    <property type="evidence" value="ECO:0007669"/>
    <property type="project" value="UniProtKB-UniRule"/>
</dbReference>
<evidence type="ECO:0000313" key="5">
    <source>
        <dbReference type="EMBL" id="CAF1365121.1"/>
    </source>
</evidence>
<dbReference type="InterPro" id="IPR011009">
    <property type="entry name" value="Kinase-like_dom_sf"/>
</dbReference>
<dbReference type="PANTHER" id="PTHR24348:SF68">
    <property type="entry name" value="SERINE_THREONINE-PROTEIN KINASE ATG1C"/>
    <property type="match status" value="1"/>
</dbReference>
<dbReference type="EMBL" id="CAJNOM010000331">
    <property type="protein sequence ID" value="CAF1365121.1"/>
    <property type="molecule type" value="Genomic_DNA"/>
</dbReference>
<gene>
    <name evidence="3" type="ORF">BJG266_LOCUS15798</name>
    <name evidence="4" type="ORF">QVE165_LOCUS20842</name>
    <name evidence="5" type="ORF">QVE165_LOCUS34778</name>
</gene>
<keyword evidence="1" id="KW-0067">ATP-binding</keyword>
<evidence type="ECO:0000259" key="2">
    <source>
        <dbReference type="PROSITE" id="PS50011"/>
    </source>
</evidence>
<evidence type="ECO:0000313" key="6">
    <source>
        <dbReference type="Proteomes" id="UP000663832"/>
    </source>
</evidence>
<dbReference type="Proteomes" id="UP000663877">
    <property type="component" value="Unassembled WGS sequence"/>
</dbReference>
<dbReference type="PROSITE" id="PS50011">
    <property type="entry name" value="PROTEIN_KINASE_DOM"/>
    <property type="match status" value="1"/>
</dbReference>
<dbReference type="OrthoDB" id="20524at2759"/>
<dbReference type="InterPro" id="IPR045269">
    <property type="entry name" value="Atg1-like"/>
</dbReference>
<dbReference type="GO" id="GO:0006914">
    <property type="term" value="P:autophagy"/>
    <property type="evidence" value="ECO:0007669"/>
    <property type="project" value="UniProtKB-ARBA"/>
</dbReference>
<dbReference type="SMART" id="SM00220">
    <property type="entry name" value="S_TKc"/>
    <property type="match status" value="1"/>
</dbReference>
<dbReference type="EMBL" id="CAJNOM010000132">
    <property type="protein sequence ID" value="CAF1111023.1"/>
    <property type="molecule type" value="Genomic_DNA"/>
</dbReference>